<organism evidence="1 2">
    <name type="scientific">Candidatus Gottesmanbacteria bacterium GW2011_GWA2_42_18</name>
    <dbReference type="NCBI Taxonomy" id="1618442"/>
    <lineage>
        <taxon>Bacteria</taxon>
        <taxon>Candidatus Gottesmaniibacteriota</taxon>
    </lineage>
</organism>
<sequence length="88" mass="10049">MAVELVHLVYEDKKEKEAELLSMLEDSSVTKETLLFVIENLMSAIELQKINNEYVRIYQDMIRVLSTAGDDEDVVKVRANLKSKVSTS</sequence>
<protein>
    <submittedName>
        <fullName evidence="1">Uncharacterized protein</fullName>
    </submittedName>
</protein>
<dbReference type="AlphaFoldDB" id="A0A0G0Z8R5"/>
<dbReference type="EMBL" id="LCDD01000050">
    <property type="protein sequence ID" value="KKS45044.1"/>
    <property type="molecule type" value="Genomic_DNA"/>
</dbReference>
<gene>
    <name evidence="1" type="ORF">UV09_C0050G0005</name>
</gene>
<proteinExistence type="predicted"/>
<dbReference type="Proteomes" id="UP000034320">
    <property type="component" value="Unassembled WGS sequence"/>
</dbReference>
<name>A0A0G0Z8R5_9BACT</name>
<accession>A0A0G0Z8R5</accession>
<evidence type="ECO:0000313" key="2">
    <source>
        <dbReference type="Proteomes" id="UP000034320"/>
    </source>
</evidence>
<reference evidence="1 2" key="1">
    <citation type="journal article" date="2015" name="Nature">
        <title>rRNA introns, odd ribosomes, and small enigmatic genomes across a large radiation of phyla.</title>
        <authorList>
            <person name="Brown C.T."/>
            <person name="Hug L.A."/>
            <person name="Thomas B.C."/>
            <person name="Sharon I."/>
            <person name="Castelle C.J."/>
            <person name="Singh A."/>
            <person name="Wilkins M.J."/>
            <person name="Williams K.H."/>
            <person name="Banfield J.F."/>
        </authorList>
    </citation>
    <scope>NUCLEOTIDE SEQUENCE [LARGE SCALE GENOMIC DNA]</scope>
</reference>
<comment type="caution">
    <text evidence="1">The sequence shown here is derived from an EMBL/GenBank/DDBJ whole genome shotgun (WGS) entry which is preliminary data.</text>
</comment>
<evidence type="ECO:0000313" key="1">
    <source>
        <dbReference type="EMBL" id="KKS45044.1"/>
    </source>
</evidence>